<organism evidence="1 2">
    <name type="scientific">Capillimicrobium parvum</name>
    <dbReference type="NCBI Taxonomy" id="2884022"/>
    <lineage>
        <taxon>Bacteria</taxon>
        <taxon>Bacillati</taxon>
        <taxon>Actinomycetota</taxon>
        <taxon>Thermoleophilia</taxon>
        <taxon>Solirubrobacterales</taxon>
        <taxon>Capillimicrobiaceae</taxon>
        <taxon>Capillimicrobium</taxon>
    </lineage>
</organism>
<name>A0A9E6XTL4_9ACTN</name>
<proteinExistence type="predicted"/>
<evidence type="ECO:0000313" key="2">
    <source>
        <dbReference type="Proteomes" id="UP001162834"/>
    </source>
</evidence>
<dbReference type="AlphaFoldDB" id="A0A9E6XTL4"/>
<protein>
    <submittedName>
        <fullName evidence="1">Uncharacterized protein</fullName>
    </submittedName>
</protein>
<dbReference type="EMBL" id="CP087164">
    <property type="protein sequence ID" value="UGS34314.1"/>
    <property type="molecule type" value="Genomic_DNA"/>
</dbReference>
<gene>
    <name evidence="1" type="ORF">DSM104329_00690</name>
</gene>
<reference evidence="1" key="1">
    <citation type="journal article" date="2022" name="Int. J. Syst. Evol. Microbiol.">
        <title>Pseudomonas aegrilactucae sp. nov. and Pseudomonas morbosilactucae sp. nov., pathogens causing bacterial rot of lettuce in Japan.</title>
        <authorList>
            <person name="Sawada H."/>
            <person name="Fujikawa T."/>
            <person name="Satou M."/>
        </authorList>
    </citation>
    <scope>NUCLEOTIDE SEQUENCE</scope>
    <source>
        <strain evidence="1">0166_1</strain>
    </source>
</reference>
<keyword evidence="2" id="KW-1185">Reference proteome</keyword>
<evidence type="ECO:0000313" key="1">
    <source>
        <dbReference type="EMBL" id="UGS34314.1"/>
    </source>
</evidence>
<dbReference type="KEGG" id="sbae:DSM104329_00690"/>
<accession>A0A9E6XTL4</accession>
<dbReference type="Proteomes" id="UP001162834">
    <property type="component" value="Chromosome"/>
</dbReference>
<sequence>MPPVNLDRWLDEPLVCTRHRRESRVGEHELWAVAATVQLRDCRILGRLIQARIPGLRSSETFYELFGGKPFNVLDEGPTYRLSGLCGRIWTVRGDFAMLGAPADFLTWDVPGTVRVLFANWAEPTGDGGSALVSEVRIGAVDRRGALRVRALQPFISAFQGLVGAEPLTLAVRRATSR</sequence>